<dbReference type="AlphaFoldDB" id="A0A2V5LI28"/>
<dbReference type="PANTHER" id="PTHR24094">
    <property type="entry name" value="SECRETED PROTEIN"/>
    <property type="match status" value="1"/>
</dbReference>
<name>A0A2V5LI28_9MICC</name>
<evidence type="ECO:0000256" key="1">
    <source>
        <dbReference type="SAM" id="MobiDB-lite"/>
    </source>
</evidence>
<sequence>MARHAVLLTTRRTALLPGSGRGGRDNPGGRVRLAGRDGSPGNDGSRGPEGALFKTAAVLFVLLAVALGGWLHASGRWPFEPDAGPPPVLATPPPALGAPVVRVGAATALAVLETLPVKGRAARTNYDRSAFGEAWLDADFNGCDTRNDILRRDLQDTTFEKGSLCQVRTGTFHEPYTGQTVTFQRGATTSAAVQIDHLVALGNAWQTGAQQLTAVQRQSLANDPLNLLAVDGPANVEKSDADAATWLPPEKKFRCQYVARQISVKAAYRLWVTPAEKAAMARVLGPCPAMKVLASGYGS</sequence>
<evidence type="ECO:0000313" key="4">
    <source>
        <dbReference type="Proteomes" id="UP000247832"/>
    </source>
</evidence>
<comment type="caution">
    <text evidence="3">The sequence shown here is derived from an EMBL/GenBank/DDBJ whole genome shotgun (WGS) entry which is preliminary data.</text>
</comment>
<keyword evidence="3" id="KW-0378">Hydrolase</keyword>
<feature type="region of interest" description="Disordered" evidence="1">
    <location>
        <begin position="13"/>
        <end position="48"/>
    </location>
</feature>
<keyword evidence="3" id="KW-0255">Endonuclease</keyword>
<dbReference type="GO" id="GO:0004519">
    <property type="term" value="F:endonuclease activity"/>
    <property type="evidence" value="ECO:0007669"/>
    <property type="project" value="UniProtKB-KW"/>
</dbReference>
<dbReference type="PANTHER" id="PTHR24094:SF15">
    <property type="entry name" value="AMP-DEPENDENT SYNTHETASE_LIGASE DOMAIN-CONTAINING PROTEIN-RELATED"/>
    <property type="match status" value="1"/>
</dbReference>
<dbReference type="InterPro" id="IPR011089">
    <property type="entry name" value="GmrSD_C"/>
</dbReference>
<dbReference type="Proteomes" id="UP000247832">
    <property type="component" value="Unassembled WGS sequence"/>
</dbReference>
<dbReference type="Pfam" id="PF07510">
    <property type="entry name" value="GmrSD_C"/>
    <property type="match status" value="1"/>
</dbReference>
<feature type="domain" description="GmrSD restriction endonucleases C-terminal" evidence="2">
    <location>
        <begin position="144"/>
        <end position="283"/>
    </location>
</feature>
<organism evidence="3 4">
    <name type="scientific">Arthrobacter livingstonensis</name>
    <dbReference type="NCBI Taxonomy" id="670078"/>
    <lineage>
        <taxon>Bacteria</taxon>
        <taxon>Bacillati</taxon>
        <taxon>Actinomycetota</taxon>
        <taxon>Actinomycetes</taxon>
        <taxon>Micrococcales</taxon>
        <taxon>Micrococcaceae</taxon>
        <taxon>Arthrobacter</taxon>
    </lineage>
</organism>
<dbReference type="RefSeq" id="WP_110501679.1">
    <property type="nucleotide sequence ID" value="NZ_QJVD01000015.1"/>
</dbReference>
<gene>
    <name evidence="3" type="ORF">CVV68_14325</name>
</gene>
<evidence type="ECO:0000313" key="3">
    <source>
        <dbReference type="EMBL" id="PYI66460.1"/>
    </source>
</evidence>
<keyword evidence="4" id="KW-1185">Reference proteome</keyword>
<dbReference type="OrthoDB" id="5196645at2"/>
<dbReference type="EMBL" id="QJVD01000015">
    <property type="protein sequence ID" value="PYI66460.1"/>
    <property type="molecule type" value="Genomic_DNA"/>
</dbReference>
<evidence type="ECO:0000259" key="2">
    <source>
        <dbReference type="Pfam" id="PF07510"/>
    </source>
</evidence>
<protein>
    <submittedName>
        <fullName evidence="3">HNH endonuclease</fullName>
    </submittedName>
</protein>
<proteinExistence type="predicted"/>
<reference evidence="3 4" key="1">
    <citation type="submission" date="2018-05" db="EMBL/GenBank/DDBJ databases">
        <title>Genetic diversity of glacier-inhabiting Cryobacterium bacteria in China and description of Cryobacterium mengkeensis sp. nov. and Arthrobacter glacialis sp. nov.</title>
        <authorList>
            <person name="Liu Q."/>
            <person name="Xin Y.-H."/>
        </authorList>
    </citation>
    <scope>NUCLEOTIDE SEQUENCE [LARGE SCALE GENOMIC DNA]</scope>
    <source>
        <strain evidence="3 4">LI2</strain>
    </source>
</reference>
<accession>A0A2V5LI28</accession>
<keyword evidence="3" id="KW-0540">Nuclease</keyword>